<sequence>MQLVIGIGEYAVSDRGINALKTYALASCVAVTAYSPIRRVGAMIHVALPEPTTFEDGFFRPGYYATTGIPLMIEKFCMRYGCLKGELQIQIFGGADSISDKDIFHIGRRNIEAVIGTLDNLNLRIQNAHIGGRVSRTVEMDLGTGEVTISTQPIGI</sequence>
<dbReference type="EMBL" id="AORV01000046">
    <property type="protein sequence ID" value="EMS70847.1"/>
    <property type="molecule type" value="Genomic_DNA"/>
</dbReference>
<evidence type="ECO:0000313" key="4">
    <source>
        <dbReference type="EMBL" id="EMS70847.1"/>
    </source>
</evidence>
<dbReference type="Proteomes" id="UP000014155">
    <property type="component" value="Unassembled WGS sequence"/>
</dbReference>
<dbReference type="CDD" id="cd16352">
    <property type="entry name" value="CheD"/>
    <property type="match status" value="1"/>
</dbReference>
<dbReference type="Gene3D" id="3.30.1330.200">
    <property type="match status" value="1"/>
</dbReference>
<dbReference type="EC" id="3.5.1.44" evidence="3"/>
<comment type="function">
    <text evidence="3">Probably deamidates glutamine residues to glutamate on methyl-accepting chemotaxis receptors (MCPs), playing an important role in chemotaxis.</text>
</comment>
<dbReference type="InterPro" id="IPR011324">
    <property type="entry name" value="Cytotoxic_necrot_fac-like_cat"/>
</dbReference>
<evidence type="ECO:0000313" key="5">
    <source>
        <dbReference type="Proteomes" id="UP000014155"/>
    </source>
</evidence>
<dbReference type="InterPro" id="IPR005659">
    <property type="entry name" value="Chemorcpt_Glu_NH3ase_CheD"/>
</dbReference>
<dbReference type="HAMAP" id="MF_01440">
    <property type="entry name" value="CheD"/>
    <property type="match status" value="1"/>
</dbReference>
<dbReference type="PANTHER" id="PTHR35147">
    <property type="entry name" value="CHEMORECEPTOR GLUTAMINE DEAMIDASE CHED-RELATED"/>
    <property type="match status" value="1"/>
</dbReference>
<evidence type="ECO:0000256" key="3">
    <source>
        <dbReference type="HAMAP-Rule" id="MF_01440"/>
    </source>
</evidence>
<dbReference type="RefSeq" id="WP_004627700.1">
    <property type="nucleotide sequence ID" value="NZ_AORV01000046.1"/>
</dbReference>
<evidence type="ECO:0000256" key="1">
    <source>
        <dbReference type="ARBA" id="ARBA00022500"/>
    </source>
</evidence>
<organism evidence="4 5">
    <name type="scientific">Ruminiclostridium cellobioparum subsp. termitidis CT1112</name>
    <dbReference type="NCBI Taxonomy" id="1195236"/>
    <lineage>
        <taxon>Bacteria</taxon>
        <taxon>Bacillati</taxon>
        <taxon>Bacillota</taxon>
        <taxon>Clostridia</taxon>
        <taxon>Eubacteriales</taxon>
        <taxon>Oscillospiraceae</taxon>
        <taxon>Ruminiclostridium</taxon>
    </lineage>
</organism>
<dbReference type="GO" id="GO:0050568">
    <property type="term" value="F:protein-glutamine glutaminase activity"/>
    <property type="evidence" value="ECO:0007669"/>
    <property type="project" value="UniProtKB-UniRule"/>
</dbReference>
<dbReference type="PATRIC" id="fig|1195236.3.peg.3606"/>
<dbReference type="InterPro" id="IPR038592">
    <property type="entry name" value="CheD-like_sf"/>
</dbReference>
<dbReference type="PANTHER" id="PTHR35147:SF1">
    <property type="entry name" value="CHEMORECEPTOR GLUTAMINE DEAMIDASE CHED-RELATED"/>
    <property type="match status" value="1"/>
</dbReference>
<gene>
    <name evidence="3" type="primary">cheD</name>
    <name evidence="4" type="ORF">CTER_3383</name>
</gene>
<keyword evidence="1 3" id="KW-0145">Chemotaxis</keyword>
<accession>S0FHG4</accession>
<comment type="catalytic activity">
    <reaction evidence="3">
        <text>L-glutaminyl-[protein] + H2O = L-glutamyl-[protein] + NH4(+)</text>
        <dbReference type="Rhea" id="RHEA:16441"/>
        <dbReference type="Rhea" id="RHEA-COMP:10207"/>
        <dbReference type="Rhea" id="RHEA-COMP:10208"/>
        <dbReference type="ChEBI" id="CHEBI:15377"/>
        <dbReference type="ChEBI" id="CHEBI:28938"/>
        <dbReference type="ChEBI" id="CHEBI:29973"/>
        <dbReference type="ChEBI" id="CHEBI:30011"/>
        <dbReference type="EC" id="3.5.1.44"/>
    </reaction>
</comment>
<name>S0FHG4_RUMCE</name>
<dbReference type="AlphaFoldDB" id="S0FHG4"/>
<keyword evidence="5" id="KW-1185">Reference proteome</keyword>
<dbReference type="eggNOG" id="COG1871">
    <property type="taxonomic scope" value="Bacteria"/>
</dbReference>
<comment type="caution">
    <text evidence="4">The sequence shown here is derived from an EMBL/GenBank/DDBJ whole genome shotgun (WGS) entry which is preliminary data.</text>
</comment>
<dbReference type="Pfam" id="PF03975">
    <property type="entry name" value="CheD"/>
    <property type="match status" value="1"/>
</dbReference>
<comment type="similarity">
    <text evidence="3">Belongs to the CheD family.</text>
</comment>
<dbReference type="STRING" id="1195236.CTER_3383"/>
<keyword evidence="2 3" id="KW-0378">Hydrolase</keyword>
<dbReference type="SUPFAM" id="SSF64438">
    <property type="entry name" value="CNF1/YfiH-like putative cysteine hydrolases"/>
    <property type="match status" value="1"/>
</dbReference>
<dbReference type="GO" id="GO:0006935">
    <property type="term" value="P:chemotaxis"/>
    <property type="evidence" value="ECO:0007669"/>
    <property type="project" value="UniProtKB-UniRule"/>
</dbReference>
<reference evidence="4 5" key="1">
    <citation type="journal article" date="2013" name="Genome Announc.">
        <title>Draft Genome Sequence of the Cellulolytic, Mesophilic, Anaerobic Bacterium Clostridium termitidis Strain CT1112 (DSM 5398).</title>
        <authorList>
            <person name="Lal S."/>
            <person name="Ramachandran U."/>
            <person name="Zhang X."/>
            <person name="Munir R."/>
            <person name="Sparling R."/>
            <person name="Levin D.B."/>
        </authorList>
    </citation>
    <scope>NUCLEOTIDE SEQUENCE [LARGE SCALE GENOMIC DNA]</scope>
    <source>
        <strain evidence="4 5">CT1112</strain>
    </source>
</reference>
<evidence type="ECO:0000256" key="2">
    <source>
        <dbReference type="ARBA" id="ARBA00022801"/>
    </source>
</evidence>
<protein>
    <recommendedName>
        <fullName evidence="3">Probable chemoreceptor glutamine deamidase CheD</fullName>
        <ecNumber evidence="3">3.5.1.44</ecNumber>
    </recommendedName>
</protein>
<proteinExistence type="inferred from homology"/>